<dbReference type="SUPFAM" id="SSF143548">
    <property type="entry name" value="Serine metabolism enzymes domain"/>
    <property type="match status" value="1"/>
</dbReference>
<dbReference type="Pfam" id="PF03315">
    <property type="entry name" value="SDH_beta"/>
    <property type="match status" value="1"/>
</dbReference>
<protein>
    <recommendedName>
        <fullName evidence="4">L-serine ammonia-lyase</fullName>
        <ecNumber evidence="4">4.3.1.17</ecNumber>
    </recommendedName>
</protein>
<keyword evidence="5" id="KW-0312">Gluconeogenesis</keyword>
<keyword evidence="8" id="KW-0408">Iron</keyword>
<dbReference type="NCBIfam" id="TIGR00720">
    <property type="entry name" value="sda_mono"/>
    <property type="match status" value="1"/>
</dbReference>
<evidence type="ECO:0000256" key="3">
    <source>
        <dbReference type="ARBA" id="ARBA00008636"/>
    </source>
</evidence>
<dbReference type="Proteomes" id="UP001500238">
    <property type="component" value="Unassembled WGS sequence"/>
</dbReference>
<feature type="domain" description="Serine dehydratase-like alpha subunit" evidence="12">
    <location>
        <begin position="216"/>
        <end position="483"/>
    </location>
</feature>
<keyword evidence="15" id="KW-1185">Reference proteome</keyword>
<dbReference type="InterPro" id="IPR029009">
    <property type="entry name" value="ASB_dom_sf"/>
</dbReference>
<dbReference type="EC" id="4.3.1.17" evidence="4"/>
<evidence type="ECO:0000256" key="5">
    <source>
        <dbReference type="ARBA" id="ARBA00022432"/>
    </source>
</evidence>
<comment type="catalytic activity">
    <reaction evidence="11">
        <text>L-serine = pyruvate + NH4(+)</text>
        <dbReference type="Rhea" id="RHEA:19169"/>
        <dbReference type="ChEBI" id="CHEBI:15361"/>
        <dbReference type="ChEBI" id="CHEBI:28938"/>
        <dbReference type="ChEBI" id="CHEBI:33384"/>
        <dbReference type="EC" id="4.3.1.17"/>
    </reaction>
</comment>
<dbReference type="InterPro" id="IPR051318">
    <property type="entry name" value="Fe-S_L-Ser"/>
</dbReference>
<comment type="caution">
    <text evidence="14">The sequence shown here is derived from an EMBL/GenBank/DDBJ whole genome shotgun (WGS) entry which is preliminary data.</text>
</comment>
<gene>
    <name evidence="14" type="ORF">GCM10009102_08230</name>
</gene>
<evidence type="ECO:0000256" key="1">
    <source>
        <dbReference type="ARBA" id="ARBA00001966"/>
    </source>
</evidence>
<keyword evidence="10" id="KW-0456">Lyase</keyword>
<dbReference type="PANTHER" id="PTHR30182">
    <property type="entry name" value="L-SERINE DEHYDRATASE"/>
    <property type="match status" value="1"/>
</dbReference>
<evidence type="ECO:0000256" key="8">
    <source>
        <dbReference type="ARBA" id="ARBA00023004"/>
    </source>
</evidence>
<evidence type="ECO:0000256" key="7">
    <source>
        <dbReference type="ARBA" id="ARBA00022723"/>
    </source>
</evidence>
<keyword evidence="7" id="KW-0479">Metal-binding</keyword>
<dbReference type="PANTHER" id="PTHR30182:SF1">
    <property type="entry name" value="L-SERINE DEHYDRATASE 1"/>
    <property type="match status" value="1"/>
</dbReference>
<evidence type="ECO:0000256" key="11">
    <source>
        <dbReference type="ARBA" id="ARBA00049406"/>
    </source>
</evidence>
<dbReference type="InterPro" id="IPR004644">
    <property type="entry name" value="Fe-S_L-Ser_mono"/>
</dbReference>
<sequence length="489" mass="51058">MGHAHGRICPAMGTCMHVDTSTPLPAALDRGLNRPISVTELFTIGIGPSSSHTVGPMRAAFDFAQRAVGYSGEGVEAPVRVTCDLYGSLALTGHGHATDTATILGLAGWEPERLNPDAAPRILADIAVQSCLPLAGTHPVDFAATDIVFHSREFLPEHPNGMTFTARLADGGTYAETYFSIGGGAILRKGAPESASNIAVRHPFSSGAELLVLGDETGLSIADIVRANETAWREVSETDAFLDDVRTAMHACIDRGMAQDGILPGGLKVRRRARAIEQGLTGDTPGSNPAEVFEWVSLWALAVNEENAAGGRVVTAPTNGAAGVLPAVLRFYETLIARDEATRREGARTFLLTAAAIGMLYKKRASISAAEMGCQGEVGVACSMAAGALAAVLGGSNGQIENAAEIGMEHNLGLTCDPIGGLVQIPCIERNTMGAVKAINAAYLALRGDGSHVVSLDAVIETMRQTGEDMRSQYKETSLGGLAVNVVEC</sequence>
<evidence type="ECO:0000259" key="12">
    <source>
        <dbReference type="Pfam" id="PF03313"/>
    </source>
</evidence>
<dbReference type="Pfam" id="PF03313">
    <property type="entry name" value="SDH_alpha"/>
    <property type="match status" value="1"/>
</dbReference>
<comment type="pathway">
    <text evidence="2">Carbohydrate biosynthesis; gluconeogenesis.</text>
</comment>
<proteinExistence type="inferred from homology"/>
<keyword evidence="9" id="KW-0411">Iron-sulfur</keyword>
<dbReference type="InterPro" id="IPR005131">
    <property type="entry name" value="Ser_deHydtase_bsu"/>
</dbReference>
<reference evidence="14 15" key="1">
    <citation type="journal article" date="2019" name="Int. J. Syst. Evol. Microbiol.">
        <title>The Global Catalogue of Microorganisms (GCM) 10K type strain sequencing project: providing services to taxonomists for standard genome sequencing and annotation.</title>
        <authorList>
            <consortium name="The Broad Institute Genomics Platform"/>
            <consortium name="The Broad Institute Genome Sequencing Center for Infectious Disease"/>
            <person name="Wu L."/>
            <person name="Ma J."/>
        </authorList>
    </citation>
    <scope>NUCLEOTIDE SEQUENCE [LARGE SCALE GENOMIC DNA]</scope>
    <source>
        <strain evidence="14 15">JCM 14603</strain>
    </source>
</reference>
<dbReference type="InterPro" id="IPR005130">
    <property type="entry name" value="Ser_deHydtase-like_asu"/>
</dbReference>
<evidence type="ECO:0000256" key="10">
    <source>
        <dbReference type="ARBA" id="ARBA00023239"/>
    </source>
</evidence>
<evidence type="ECO:0000256" key="2">
    <source>
        <dbReference type="ARBA" id="ARBA00004742"/>
    </source>
</evidence>
<evidence type="ECO:0000259" key="13">
    <source>
        <dbReference type="Pfam" id="PF03315"/>
    </source>
</evidence>
<accession>A0ABN1HPH0</accession>
<evidence type="ECO:0000256" key="4">
    <source>
        <dbReference type="ARBA" id="ARBA00012093"/>
    </source>
</evidence>
<organism evidence="14 15">
    <name type="scientific">Sphingomonas insulae</name>
    <dbReference type="NCBI Taxonomy" id="424800"/>
    <lineage>
        <taxon>Bacteria</taxon>
        <taxon>Pseudomonadati</taxon>
        <taxon>Pseudomonadota</taxon>
        <taxon>Alphaproteobacteria</taxon>
        <taxon>Sphingomonadales</taxon>
        <taxon>Sphingomonadaceae</taxon>
        <taxon>Sphingomonas</taxon>
    </lineage>
</organism>
<comment type="similarity">
    <text evidence="3">Belongs to the iron-sulfur dependent L-serine dehydratase family.</text>
</comment>
<evidence type="ECO:0000256" key="6">
    <source>
        <dbReference type="ARBA" id="ARBA00022485"/>
    </source>
</evidence>
<evidence type="ECO:0000313" key="14">
    <source>
        <dbReference type="EMBL" id="GAA0661747.1"/>
    </source>
</evidence>
<name>A0ABN1HPH0_9SPHN</name>
<comment type="cofactor">
    <cofactor evidence="1">
        <name>[4Fe-4S] cluster</name>
        <dbReference type="ChEBI" id="CHEBI:49883"/>
    </cofactor>
</comment>
<dbReference type="Gene3D" id="3.30.1330.90">
    <property type="entry name" value="D-3-phosphoglycerate dehydrogenase, domain 3"/>
    <property type="match status" value="1"/>
</dbReference>
<keyword evidence="6" id="KW-0004">4Fe-4S</keyword>
<feature type="domain" description="Serine dehydratase beta chain" evidence="13">
    <location>
        <begin position="37"/>
        <end position="189"/>
    </location>
</feature>
<dbReference type="EMBL" id="BAAAES010000005">
    <property type="protein sequence ID" value="GAA0661747.1"/>
    <property type="molecule type" value="Genomic_DNA"/>
</dbReference>
<evidence type="ECO:0000256" key="9">
    <source>
        <dbReference type="ARBA" id="ARBA00023014"/>
    </source>
</evidence>
<evidence type="ECO:0000313" key="15">
    <source>
        <dbReference type="Proteomes" id="UP001500238"/>
    </source>
</evidence>